<evidence type="ECO:0008006" key="3">
    <source>
        <dbReference type="Google" id="ProtNLM"/>
    </source>
</evidence>
<comment type="caution">
    <text evidence="1">The sequence shown here is derived from an EMBL/GenBank/DDBJ whole genome shotgun (WGS) entry which is preliminary data.</text>
</comment>
<dbReference type="Gene3D" id="3.40.50.300">
    <property type="entry name" value="P-loop containing nucleotide triphosphate hydrolases"/>
    <property type="match status" value="1"/>
</dbReference>
<evidence type="ECO:0000313" key="1">
    <source>
        <dbReference type="EMBL" id="TDE00033.1"/>
    </source>
</evidence>
<evidence type="ECO:0000313" key="2">
    <source>
        <dbReference type="Proteomes" id="UP000294739"/>
    </source>
</evidence>
<gene>
    <name evidence="1" type="ORF">E1269_26735</name>
</gene>
<dbReference type="OrthoDB" id="5243870at2"/>
<sequence>MLIAFASAKGSPGVTTAVNALGAIWPTDVVVADFDPAGGDFALRHRNAEGEPLDPERGLLSLAAAARRGVTEAAMGEHLQTADGGLEVLAGVTRPEQLTGIGSVWPALGTMLHGLSADVLVDCGRIVPGTPLLPILTGADAVVFAVRPGVEYYAHLRERLRWMAEPLQIGRAGSTPVGIVLITDSSDSSSTRDLDRLLQHDGHQVAVLGRIADDAKAAGALAGRWNRRIDRSLLIRSARELSESIRALAVTRTRISARS</sequence>
<reference evidence="1 2" key="1">
    <citation type="submission" date="2019-03" db="EMBL/GenBank/DDBJ databases">
        <title>Draft genome sequences of novel Actinobacteria.</title>
        <authorList>
            <person name="Sahin N."/>
            <person name="Ay H."/>
            <person name="Saygin H."/>
        </authorList>
    </citation>
    <scope>NUCLEOTIDE SEQUENCE [LARGE SCALE GENOMIC DNA]</scope>
    <source>
        <strain evidence="1 2">5K138</strain>
    </source>
</reference>
<dbReference type="AlphaFoldDB" id="A0A4R5CQZ0"/>
<accession>A0A4R5CQZ0</accession>
<name>A0A4R5CQZ0_9ACTN</name>
<dbReference type="InParanoid" id="A0A4R5CQZ0"/>
<proteinExistence type="predicted"/>
<dbReference type="SUPFAM" id="SSF52540">
    <property type="entry name" value="P-loop containing nucleoside triphosphate hydrolases"/>
    <property type="match status" value="1"/>
</dbReference>
<dbReference type="RefSeq" id="WP_131900341.1">
    <property type="nucleotide sequence ID" value="NZ_SMKZ01000056.1"/>
</dbReference>
<keyword evidence="2" id="KW-1185">Reference proteome</keyword>
<dbReference type="Proteomes" id="UP000294739">
    <property type="component" value="Unassembled WGS sequence"/>
</dbReference>
<dbReference type="InterPro" id="IPR027417">
    <property type="entry name" value="P-loop_NTPase"/>
</dbReference>
<organism evidence="1 2">
    <name type="scientific">Jiangella asiatica</name>
    <dbReference type="NCBI Taxonomy" id="2530372"/>
    <lineage>
        <taxon>Bacteria</taxon>
        <taxon>Bacillati</taxon>
        <taxon>Actinomycetota</taxon>
        <taxon>Actinomycetes</taxon>
        <taxon>Jiangellales</taxon>
        <taxon>Jiangellaceae</taxon>
        <taxon>Jiangella</taxon>
    </lineage>
</organism>
<protein>
    <recommendedName>
        <fullName evidence="3">ParA family protein</fullName>
    </recommendedName>
</protein>
<dbReference type="EMBL" id="SMKZ01000056">
    <property type="protein sequence ID" value="TDE00033.1"/>
    <property type="molecule type" value="Genomic_DNA"/>
</dbReference>